<dbReference type="InterPro" id="IPR037463">
    <property type="entry name" value="TMX2_thioredoxin_dom"/>
</dbReference>
<feature type="transmembrane region" description="Helical" evidence="6">
    <location>
        <begin position="12"/>
        <end position="30"/>
    </location>
</feature>
<dbReference type="Pfam" id="PF00085">
    <property type="entry name" value="Thioredoxin"/>
    <property type="match status" value="1"/>
</dbReference>
<feature type="transmembrane region" description="Helical" evidence="6">
    <location>
        <begin position="102"/>
        <end position="121"/>
    </location>
</feature>
<dbReference type="GO" id="GO:0015036">
    <property type="term" value="F:disulfide oxidoreductase activity"/>
    <property type="evidence" value="ECO:0007669"/>
    <property type="project" value="TreeGrafter"/>
</dbReference>
<dbReference type="Proteomes" id="UP000005237">
    <property type="component" value="Unassembled WGS sequence"/>
</dbReference>
<dbReference type="PROSITE" id="PS51352">
    <property type="entry name" value="THIOREDOXIN_2"/>
    <property type="match status" value="1"/>
</dbReference>
<dbReference type="InterPro" id="IPR039101">
    <property type="entry name" value="TMX2"/>
</dbReference>
<reference evidence="8" key="2">
    <citation type="submission" date="2022-06" db="UniProtKB">
        <authorList>
            <consortium name="EnsemblMetazoa"/>
        </authorList>
    </citation>
    <scope>IDENTIFICATION</scope>
    <source>
        <strain evidence="8">DF5081</strain>
    </source>
</reference>
<evidence type="ECO:0000313" key="8">
    <source>
        <dbReference type="EnsemblMetazoa" id="CJA03075.2"/>
    </source>
</evidence>
<name>A0A8R1DJ24_CAEJA</name>
<dbReference type="EnsemblMetazoa" id="CJA03075.1">
    <property type="protein sequence ID" value="CJA03075.1"/>
    <property type="gene ID" value="WBGene00122279"/>
</dbReference>
<accession>A0A8R1DJ24</accession>
<keyword evidence="4 6" id="KW-1133">Transmembrane helix</keyword>
<sequence length="265" mass="30728">MLLPRLDELRRALTAYHLLNTILAVAFPVIRSTFLCDYVFAVENGDKCEIDSREREILMFLVIILMWKGRKTTNWMHFVGNIFLFSKIAGMFLFVRAEILAGIIYVLACLVITVLCPEPAYTGPEQITYFQGDQLYEELAKNRNTIWVIQFFTTWSPECKHVHPVFAELSEKYTLSNLKFGKLDIGRWASEGERFRVNAHPMSRQLPTICVFKDAKEISRRPLVNENRRAVPFVFSQENCVLAFDLLNLYNEQRQQKSGGKTKSE</sequence>
<organism evidence="8 9">
    <name type="scientific">Caenorhabditis japonica</name>
    <dbReference type="NCBI Taxonomy" id="281687"/>
    <lineage>
        <taxon>Eukaryota</taxon>
        <taxon>Metazoa</taxon>
        <taxon>Ecdysozoa</taxon>
        <taxon>Nematoda</taxon>
        <taxon>Chromadorea</taxon>
        <taxon>Rhabditida</taxon>
        <taxon>Rhabditina</taxon>
        <taxon>Rhabditomorpha</taxon>
        <taxon>Rhabditoidea</taxon>
        <taxon>Rhabditidae</taxon>
        <taxon>Peloderinae</taxon>
        <taxon>Caenorhabditis</taxon>
    </lineage>
</organism>
<dbReference type="AlphaFoldDB" id="A0A8R1DJ24"/>
<keyword evidence="3" id="KW-0732">Signal</keyword>
<dbReference type="PANTHER" id="PTHR15853">
    <property type="entry name" value="THIOREDOXIN-RELATED"/>
    <property type="match status" value="1"/>
</dbReference>
<protein>
    <submittedName>
        <fullName evidence="8">Thioredoxin domain-containing protein</fullName>
    </submittedName>
</protein>
<dbReference type="InterPro" id="IPR036249">
    <property type="entry name" value="Thioredoxin-like_sf"/>
</dbReference>
<dbReference type="InterPro" id="IPR013766">
    <property type="entry name" value="Thioredoxin_domain"/>
</dbReference>
<keyword evidence="9" id="KW-1185">Reference proteome</keyword>
<feature type="domain" description="Thioredoxin" evidence="7">
    <location>
        <begin position="112"/>
        <end position="255"/>
    </location>
</feature>
<dbReference type="PANTHER" id="PTHR15853:SF0">
    <property type="entry name" value="THIOREDOXIN-RELATED TRANSMEMBRANE PROTEIN 2"/>
    <property type="match status" value="1"/>
</dbReference>
<reference evidence="9" key="1">
    <citation type="submission" date="2010-08" db="EMBL/GenBank/DDBJ databases">
        <authorList>
            <consortium name="Caenorhabditis japonica Sequencing Consortium"/>
            <person name="Wilson R.K."/>
        </authorList>
    </citation>
    <scope>NUCLEOTIDE SEQUENCE [LARGE SCALE GENOMIC DNA]</scope>
    <source>
        <strain evidence="9">DF5081</strain>
    </source>
</reference>
<evidence type="ECO:0000256" key="4">
    <source>
        <dbReference type="ARBA" id="ARBA00022989"/>
    </source>
</evidence>
<evidence type="ECO:0000259" key="7">
    <source>
        <dbReference type="PROSITE" id="PS51352"/>
    </source>
</evidence>
<dbReference type="EnsemblMetazoa" id="CJA03075.2">
    <property type="protein sequence ID" value="CJA03075.2"/>
    <property type="gene ID" value="WBGene00122279"/>
</dbReference>
<evidence type="ECO:0000256" key="6">
    <source>
        <dbReference type="SAM" id="Phobius"/>
    </source>
</evidence>
<evidence type="ECO:0000256" key="5">
    <source>
        <dbReference type="ARBA" id="ARBA00023136"/>
    </source>
</evidence>
<keyword evidence="5 6" id="KW-0472">Membrane</keyword>
<proteinExistence type="predicted"/>
<evidence type="ECO:0000313" key="9">
    <source>
        <dbReference type="Proteomes" id="UP000005237"/>
    </source>
</evidence>
<dbReference type="GO" id="GO:0016020">
    <property type="term" value="C:membrane"/>
    <property type="evidence" value="ECO:0007669"/>
    <property type="project" value="UniProtKB-SubCell"/>
</dbReference>
<dbReference type="Gene3D" id="3.40.30.10">
    <property type="entry name" value="Glutaredoxin"/>
    <property type="match status" value="1"/>
</dbReference>
<dbReference type="CDD" id="cd02962">
    <property type="entry name" value="TMX2"/>
    <property type="match status" value="1"/>
</dbReference>
<evidence type="ECO:0000256" key="3">
    <source>
        <dbReference type="ARBA" id="ARBA00022729"/>
    </source>
</evidence>
<comment type="subcellular location">
    <subcellularLocation>
        <location evidence="1">Membrane</location>
        <topology evidence="1">Single-pass type I membrane protein</topology>
    </subcellularLocation>
</comment>
<evidence type="ECO:0000256" key="2">
    <source>
        <dbReference type="ARBA" id="ARBA00022692"/>
    </source>
</evidence>
<feature type="transmembrane region" description="Helical" evidence="6">
    <location>
        <begin position="75"/>
        <end position="95"/>
    </location>
</feature>
<dbReference type="SUPFAM" id="SSF52833">
    <property type="entry name" value="Thioredoxin-like"/>
    <property type="match status" value="1"/>
</dbReference>
<evidence type="ECO:0000256" key="1">
    <source>
        <dbReference type="ARBA" id="ARBA00004479"/>
    </source>
</evidence>
<keyword evidence="2 6" id="KW-0812">Transmembrane</keyword>